<evidence type="ECO:0000313" key="4">
    <source>
        <dbReference type="Proteomes" id="UP000091956"/>
    </source>
</evidence>
<dbReference type="CDD" id="cd12148">
    <property type="entry name" value="fungal_TF_MHR"/>
    <property type="match status" value="1"/>
</dbReference>
<dbReference type="GO" id="GO:0008270">
    <property type="term" value="F:zinc ion binding"/>
    <property type="evidence" value="ECO:0007669"/>
    <property type="project" value="InterPro"/>
</dbReference>
<dbReference type="Pfam" id="PF00172">
    <property type="entry name" value="Zn_clus"/>
    <property type="match status" value="1"/>
</dbReference>
<dbReference type="Gene3D" id="4.10.240.10">
    <property type="entry name" value="Zn(2)-C6 fungal-type DNA-binding domain"/>
    <property type="match status" value="1"/>
</dbReference>
<keyword evidence="4" id="KW-1185">Reference proteome</keyword>
<gene>
    <name evidence="3" type="ORF">VE01_03972</name>
</gene>
<dbReference type="AlphaFoldDB" id="A0A1B8GPZ5"/>
<dbReference type="PROSITE" id="PS50048">
    <property type="entry name" value="ZN2_CY6_FUNGAL_2"/>
    <property type="match status" value="1"/>
</dbReference>
<dbReference type="PANTHER" id="PTHR31668:SF24">
    <property type="entry name" value="TRANSCRIPTION FACTOR, PUTATIVE-RELATED"/>
    <property type="match status" value="1"/>
</dbReference>
<dbReference type="CDD" id="cd00067">
    <property type="entry name" value="GAL4"/>
    <property type="match status" value="1"/>
</dbReference>
<accession>A0A1B8GPZ5</accession>
<evidence type="ECO:0000256" key="1">
    <source>
        <dbReference type="ARBA" id="ARBA00023242"/>
    </source>
</evidence>
<proteinExistence type="predicted"/>
<dbReference type="SMART" id="SM00066">
    <property type="entry name" value="GAL4"/>
    <property type="match status" value="1"/>
</dbReference>
<sequence length="496" mass="56812">MTDEATNSSSQRLRACDACRRRKVRCNGQQRCQQCNHLNLACIYSTNTKGLSRKNAAQRGTIIDSCRTNATRTLTGTVTRSTSSSIVGSIAPIHQPYSTIHIHPDPSFFTSLVPEYMSSVYPVNPVITESEVRHCIQRIGCDRDGTSFLYAYAAVTINLSRIDNVQFAPDVQEQIGDLLTKSFEHRDQLGLSERPTMLRVMSSLFIEICLMGLRKPDLAFTYLRETISLLYMLHVDKPEVMSSLPPHERGRIERAFWECFIHERFTALTEFKPICLYPLHTPPSPDPLLPPSLDLGWRLLIQTFSLVDREFVDLWLGDRSQVTSEFIERKHHQLDEWQWEVEVPTLSPMQKADLIITRQWLRTVTWQMAISNIQLPAENQSESLSLSLPLRLSSELRQFLAHMSHEDVGIHGSGILNKLFEITNTIADVVIHLPQASTSDTLQRVDDILALKRFLFSFDRIERIHKTIMMEKMERMKQVYPAMAEIDLLVNSPTML</sequence>
<name>A0A1B8GPZ5_9PEZI</name>
<keyword evidence="1" id="KW-0539">Nucleus</keyword>
<dbReference type="InterPro" id="IPR050797">
    <property type="entry name" value="Carb_Metab_Trans_Reg"/>
</dbReference>
<organism evidence="3 4">
    <name type="scientific">Pseudogymnoascus verrucosus</name>
    <dbReference type="NCBI Taxonomy" id="342668"/>
    <lineage>
        <taxon>Eukaryota</taxon>
        <taxon>Fungi</taxon>
        <taxon>Dikarya</taxon>
        <taxon>Ascomycota</taxon>
        <taxon>Pezizomycotina</taxon>
        <taxon>Leotiomycetes</taxon>
        <taxon>Thelebolales</taxon>
        <taxon>Thelebolaceae</taxon>
        <taxon>Pseudogymnoascus</taxon>
    </lineage>
</organism>
<reference evidence="4" key="2">
    <citation type="journal article" date="2018" name="Nat. Commun.">
        <title>Extreme sensitivity to ultraviolet light in the fungal pathogen causing white-nose syndrome of bats.</title>
        <authorList>
            <person name="Palmer J.M."/>
            <person name="Drees K.P."/>
            <person name="Foster J.T."/>
            <person name="Lindner D.L."/>
        </authorList>
    </citation>
    <scope>NUCLEOTIDE SEQUENCE [LARGE SCALE GENOMIC DNA]</scope>
    <source>
        <strain evidence="4">UAMH 10579</strain>
    </source>
</reference>
<dbReference type="PANTHER" id="PTHR31668">
    <property type="entry name" value="GLUCOSE TRANSPORT TRANSCRIPTION REGULATOR RGT1-RELATED-RELATED"/>
    <property type="match status" value="1"/>
</dbReference>
<dbReference type="SUPFAM" id="SSF57701">
    <property type="entry name" value="Zn2/Cys6 DNA-binding domain"/>
    <property type="match status" value="1"/>
</dbReference>
<reference evidence="3 4" key="1">
    <citation type="submission" date="2016-03" db="EMBL/GenBank/DDBJ databases">
        <title>Comparative genomics of Pseudogymnoascus destructans, the fungus causing white-nose syndrome of bats.</title>
        <authorList>
            <person name="Palmer J.M."/>
            <person name="Drees K.P."/>
            <person name="Foster J.T."/>
            <person name="Lindner D.L."/>
        </authorList>
    </citation>
    <scope>NUCLEOTIDE SEQUENCE [LARGE SCALE GENOMIC DNA]</scope>
    <source>
        <strain evidence="3 4">UAMH 10579</strain>
    </source>
</reference>
<dbReference type="GeneID" id="28837358"/>
<dbReference type="STRING" id="342668.A0A1B8GPZ5"/>
<dbReference type="PROSITE" id="PS00463">
    <property type="entry name" value="ZN2_CY6_FUNGAL_1"/>
    <property type="match status" value="1"/>
</dbReference>
<dbReference type="Proteomes" id="UP000091956">
    <property type="component" value="Unassembled WGS sequence"/>
</dbReference>
<evidence type="ECO:0000313" key="3">
    <source>
        <dbReference type="EMBL" id="OBT97897.2"/>
    </source>
</evidence>
<evidence type="ECO:0000259" key="2">
    <source>
        <dbReference type="PROSITE" id="PS50048"/>
    </source>
</evidence>
<protein>
    <recommendedName>
        <fullName evidence="2">Zn(2)-C6 fungal-type domain-containing protein</fullName>
    </recommendedName>
</protein>
<dbReference type="InterPro" id="IPR036864">
    <property type="entry name" value="Zn2-C6_fun-type_DNA-bd_sf"/>
</dbReference>
<feature type="domain" description="Zn(2)-C6 fungal-type" evidence="2">
    <location>
        <begin position="15"/>
        <end position="44"/>
    </location>
</feature>
<dbReference type="InterPro" id="IPR001138">
    <property type="entry name" value="Zn2Cys6_DnaBD"/>
</dbReference>
<dbReference type="GO" id="GO:0000981">
    <property type="term" value="F:DNA-binding transcription factor activity, RNA polymerase II-specific"/>
    <property type="evidence" value="ECO:0007669"/>
    <property type="project" value="InterPro"/>
</dbReference>
<dbReference type="EMBL" id="KV460219">
    <property type="protein sequence ID" value="OBT97897.2"/>
    <property type="molecule type" value="Genomic_DNA"/>
</dbReference>
<dbReference type="RefSeq" id="XP_018131630.2">
    <property type="nucleotide sequence ID" value="XM_018273451.2"/>
</dbReference>